<dbReference type="KEGG" id="mgg:MPLG2_3174"/>
<keyword evidence="6" id="KW-0808">Transferase</keyword>
<keyword evidence="7" id="KW-1185">Reference proteome</keyword>
<comment type="similarity">
    <text evidence="1">Belongs to the malate synthase family.</text>
</comment>
<dbReference type="GO" id="GO:0006097">
    <property type="term" value="P:glyoxylate cycle"/>
    <property type="evidence" value="ECO:0007669"/>
    <property type="project" value="InterPro"/>
</dbReference>
<organism evidence="6 7">
    <name type="scientific">Micropruina glycogenica</name>
    <dbReference type="NCBI Taxonomy" id="75385"/>
    <lineage>
        <taxon>Bacteria</taxon>
        <taxon>Bacillati</taxon>
        <taxon>Actinomycetota</taxon>
        <taxon>Actinomycetes</taxon>
        <taxon>Propionibacteriales</taxon>
        <taxon>Nocardioidaceae</taxon>
        <taxon>Micropruina</taxon>
    </lineage>
</organism>
<feature type="region of interest" description="Disordered" evidence="3">
    <location>
        <begin position="1"/>
        <end position="48"/>
    </location>
</feature>
<feature type="compositionally biased region" description="Polar residues" evidence="3">
    <location>
        <begin position="18"/>
        <end position="27"/>
    </location>
</feature>
<keyword evidence="6" id="KW-0012">Acyltransferase</keyword>
<dbReference type="Proteomes" id="UP000238164">
    <property type="component" value="Chromosome 1"/>
</dbReference>
<accession>A0A2N9JJH8</accession>
<evidence type="ECO:0000259" key="4">
    <source>
        <dbReference type="Pfam" id="PF01274"/>
    </source>
</evidence>
<dbReference type="InterPro" id="IPR048356">
    <property type="entry name" value="MS_N"/>
</dbReference>
<gene>
    <name evidence="6" type="ORF">MPLG2_3174</name>
</gene>
<evidence type="ECO:0000259" key="5">
    <source>
        <dbReference type="Pfam" id="PF20656"/>
    </source>
</evidence>
<dbReference type="InterPro" id="IPR001465">
    <property type="entry name" value="Malate_synthase_TIM"/>
</dbReference>
<feature type="domain" description="Malate synthase N-terminal" evidence="5">
    <location>
        <begin position="37"/>
        <end position="83"/>
    </location>
</feature>
<evidence type="ECO:0000256" key="2">
    <source>
        <dbReference type="ARBA" id="ARBA00012636"/>
    </source>
</evidence>
<dbReference type="Pfam" id="PF20656">
    <property type="entry name" value="MS_N"/>
    <property type="match status" value="1"/>
</dbReference>
<dbReference type="EMBL" id="LT985188">
    <property type="protein sequence ID" value="SPD88204.1"/>
    <property type="molecule type" value="Genomic_DNA"/>
</dbReference>
<evidence type="ECO:0000256" key="1">
    <source>
        <dbReference type="ARBA" id="ARBA00006394"/>
    </source>
</evidence>
<dbReference type="PANTHER" id="PTHR42902">
    <property type="entry name" value="MALATE SYNTHASE"/>
    <property type="match status" value="1"/>
</dbReference>
<evidence type="ECO:0000313" key="6">
    <source>
        <dbReference type="EMBL" id="SPD88204.1"/>
    </source>
</evidence>
<dbReference type="SUPFAM" id="SSF51645">
    <property type="entry name" value="Malate synthase G"/>
    <property type="match status" value="1"/>
</dbReference>
<name>A0A2N9JJH8_9ACTN</name>
<evidence type="ECO:0000313" key="7">
    <source>
        <dbReference type="Proteomes" id="UP000238164"/>
    </source>
</evidence>
<evidence type="ECO:0000256" key="3">
    <source>
        <dbReference type="SAM" id="MobiDB-lite"/>
    </source>
</evidence>
<reference evidence="6 7" key="1">
    <citation type="submission" date="2018-02" db="EMBL/GenBank/DDBJ databases">
        <authorList>
            <person name="Cohen D.B."/>
            <person name="Kent A.D."/>
        </authorList>
    </citation>
    <scope>NUCLEOTIDE SEQUENCE [LARGE SCALE GENOMIC DNA]</scope>
    <source>
        <strain evidence="6">1</strain>
    </source>
</reference>
<protein>
    <recommendedName>
        <fullName evidence="2">malate synthase</fullName>
        <ecNumber evidence="2">2.3.3.9</ecNumber>
    </recommendedName>
</protein>
<dbReference type="InterPro" id="IPR046363">
    <property type="entry name" value="MS_N_TIM-barrel_dom"/>
</dbReference>
<sequence length="317" mass="35406">MMTSDTSGAGTGPAPRPSDQQPPTGDPTSPARPSSRLRVRGPSGDRHGEILTDEALDFVAGLQRRFAGRRDELLQRRRDLRSERPDFGFPAETAAIRADTGWRVAAPGPGLDDRRCEITGPPTARMTINALNLGARVWMADFEDATAPSWPNIVEGQLNLFDAIRRQIDFTTDDGKRYALSERTATIMVRPRGWHLSEDHLLLDGEPIVAAFVDFGLYFFHNARELIERGRGPYFYLPKLESRHEAALWRDVFAHAEASLGIEPGTIRATCLLETFPAAFEMTEILYELREYSAGLNAGRWDYIFSFIKTLVERAAG</sequence>
<dbReference type="InterPro" id="IPR011076">
    <property type="entry name" value="Malate_synth_sf"/>
</dbReference>
<dbReference type="GO" id="GO:0004474">
    <property type="term" value="F:malate synthase activity"/>
    <property type="evidence" value="ECO:0007669"/>
    <property type="project" value="UniProtKB-EC"/>
</dbReference>
<dbReference type="EC" id="2.3.3.9" evidence="2"/>
<dbReference type="Gene3D" id="3.20.20.360">
    <property type="entry name" value="Malate synthase, domain 3"/>
    <property type="match status" value="1"/>
</dbReference>
<proteinExistence type="inferred from homology"/>
<dbReference type="InterPro" id="IPR006252">
    <property type="entry name" value="Malate_synthA"/>
</dbReference>
<feature type="domain" description="Malate synthase TIM barrel" evidence="4">
    <location>
        <begin position="186"/>
        <end position="314"/>
    </location>
</feature>
<dbReference type="AlphaFoldDB" id="A0A2N9JJH8"/>
<dbReference type="Pfam" id="PF01274">
    <property type="entry name" value="MS_TIM-barrel"/>
    <property type="match status" value="1"/>
</dbReference>
<dbReference type="GO" id="GO:0005737">
    <property type="term" value="C:cytoplasm"/>
    <property type="evidence" value="ECO:0007669"/>
    <property type="project" value="TreeGrafter"/>
</dbReference>
<dbReference type="PANTHER" id="PTHR42902:SF1">
    <property type="entry name" value="MALATE SYNTHASE 1-RELATED"/>
    <property type="match status" value="1"/>
</dbReference>